<dbReference type="Pfam" id="PF00535">
    <property type="entry name" value="Glycos_transf_2"/>
    <property type="match status" value="1"/>
</dbReference>
<evidence type="ECO:0000313" key="2">
    <source>
        <dbReference type="EMBL" id="RZM78787.1"/>
    </source>
</evidence>
<dbReference type="OrthoDB" id="153025at2"/>
<sequence>MTIAVSVIIPIYNGMQDLPDLAACLLAQTFPAAQVEFLLVDNHSQDGTWSQLQDLSDRARQQGVTVRPLSETAIQSSYAARNRGIRAAQGDILVFTDADCRPEPTWLTRMVAPFDAASVGLVVGEIKALPGDSWLEQFAEQREILSQKFTIAHSFYPYGQTANLAVRKVALQKSGLFRPYLTTGGDADLCWRIQMTGDWKVHFAQDAIIRHRHRSTLKDLGSQWRRYGRSNRYLHELFDVPLQPESPRFHVANRLTRWLLKGLPVAAWRSLRGQAPAIEMVGPPLDLFCGRSRELGQRTAKLPEAARDIEWLEDAAVQPDPAAQSDTRN</sequence>
<dbReference type="AlphaFoldDB" id="A0A4Q7E7P1"/>
<dbReference type="InterPro" id="IPR050834">
    <property type="entry name" value="Glycosyltransf_2"/>
</dbReference>
<keyword evidence="2" id="KW-0808">Transferase</keyword>
<reference evidence="2 3" key="1">
    <citation type="submission" date="2018-11" db="EMBL/GenBank/DDBJ databases">
        <title>Whole genome sequencing of an environmental sample.</title>
        <authorList>
            <person name="Sarangi A.N."/>
            <person name="Singh D."/>
            <person name="Tripathy S."/>
        </authorList>
    </citation>
    <scope>NUCLEOTIDE SEQUENCE [LARGE SCALE GENOMIC DNA]</scope>
    <source>
        <strain evidence="2 3">Lakshadweep</strain>
    </source>
</reference>
<proteinExistence type="predicted"/>
<dbReference type="Gene3D" id="3.90.550.10">
    <property type="entry name" value="Spore Coat Polysaccharide Biosynthesis Protein SpsA, Chain A"/>
    <property type="match status" value="1"/>
</dbReference>
<keyword evidence="3" id="KW-1185">Reference proteome</keyword>
<dbReference type="PANTHER" id="PTHR43685:SF2">
    <property type="entry name" value="GLYCOSYLTRANSFERASE 2-LIKE DOMAIN-CONTAINING PROTEIN"/>
    <property type="match status" value="1"/>
</dbReference>
<dbReference type="InterPro" id="IPR001173">
    <property type="entry name" value="Glyco_trans_2-like"/>
</dbReference>
<dbReference type="GO" id="GO:0016740">
    <property type="term" value="F:transferase activity"/>
    <property type="evidence" value="ECO:0007669"/>
    <property type="project" value="UniProtKB-KW"/>
</dbReference>
<dbReference type="InterPro" id="IPR029044">
    <property type="entry name" value="Nucleotide-diphossugar_trans"/>
</dbReference>
<evidence type="ECO:0000313" key="3">
    <source>
        <dbReference type="Proteomes" id="UP000292459"/>
    </source>
</evidence>
<dbReference type="PANTHER" id="PTHR43685">
    <property type="entry name" value="GLYCOSYLTRANSFERASE"/>
    <property type="match status" value="1"/>
</dbReference>
<gene>
    <name evidence="2" type="ORF">DYY88_08300</name>
</gene>
<organism evidence="2 3">
    <name type="scientific">Leptolyngbya iicbica LK</name>
    <dbReference type="NCBI Taxonomy" id="2294035"/>
    <lineage>
        <taxon>Bacteria</taxon>
        <taxon>Bacillati</taxon>
        <taxon>Cyanobacteriota</taxon>
        <taxon>Cyanophyceae</taxon>
        <taxon>Leptolyngbyales</taxon>
        <taxon>Leptolyngbyaceae</taxon>
        <taxon>Leptolyngbya group</taxon>
        <taxon>Leptolyngbya</taxon>
        <taxon>Leptolyngbya iicbica</taxon>
    </lineage>
</organism>
<dbReference type="SUPFAM" id="SSF53448">
    <property type="entry name" value="Nucleotide-diphospho-sugar transferases"/>
    <property type="match status" value="1"/>
</dbReference>
<comment type="caution">
    <text evidence="2">The sequence shown here is derived from an EMBL/GenBank/DDBJ whole genome shotgun (WGS) entry which is preliminary data.</text>
</comment>
<protein>
    <submittedName>
        <fullName evidence="2">Glycosyltransferase</fullName>
    </submittedName>
</protein>
<dbReference type="RefSeq" id="WP_044151358.1">
    <property type="nucleotide sequence ID" value="NZ_QVFV01000002.1"/>
</dbReference>
<dbReference type="Proteomes" id="UP000292459">
    <property type="component" value="Unassembled WGS sequence"/>
</dbReference>
<name>A0A4Q7E7P1_9CYAN</name>
<feature type="domain" description="Glycosyltransferase 2-like" evidence="1">
    <location>
        <begin position="6"/>
        <end position="144"/>
    </location>
</feature>
<evidence type="ECO:0000259" key="1">
    <source>
        <dbReference type="Pfam" id="PF00535"/>
    </source>
</evidence>
<accession>A0A4Q7E7P1</accession>
<dbReference type="EMBL" id="QVFV01000002">
    <property type="protein sequence ID" value="RZM78787.1"/>
    <property type="molecule type" value="Genomic_DNA"/>
</dbReference>